<sequence>MKKYLFLSAILFALASCGDPNHYCYHAGQEPDHTTNHDQETIQGRAPDSTVVVRDSTNIGVGDTTIERTH</sequence>
<proteinExistence type="predicted"/>
<dbReference type="Proteomes" id="UP000189981">
    <property type="component" value="Unassembled WGS sequence"/>
</dbReference>
<feature type="signal peptide" evidence="1">
    <location>
        <begin position="1"/>
        <end position="18"/>
    </location>
</feature>
<dbReference type="AlphaFoldDB" id="A0A1T5D2P5"/>
<evidence type="ECO:0000313" key="2">
    <source>
        <dbReference type="EMBL" id="SKB65939.1"/>
    </source>
</evidence>
<feature type="chain" id="PRO_5012323641" description="Lipoprotein" evidence="1">
    <location>
        <begin position="19"/>
        <end position="70"/>
    </location>
</feature>
<keyword evidence="3" id="KW-1185">Reference proteome</keyword>
<accession>A0A1T5D2P5</accession>
<dbReference type="EMBL" id="FUYR01000002">
    <property type="protein sequence ID" value="SKB65939.1"/>
    <property type="molecule type" value="Genomic_DNA"/>
</dbReference>
<organism evidence="2 3">
    <name type="scientific">Daejeonella lutea</name>
    <dbReference type="NCBI Taxonomy" id="572036"/>
    <lineage>
        <taxon>Bacteria</taxon>
        <taxon>Pseudomonadati</taxon>
        <taxon>Bacteroidota</taxon>
        <taxon>Sphingobacteriia</taxon>
        <taxon>Sphingobacteriales</taxon>
        <taxon>Sphingobacteriaceae</taxon>
        <taxon>Daejeonella</taxon>
    </lineage>
</organism>
<name>A0A1T5D2P5_9SPHI</name>
<keyword evidence="1" id="KW-0732">Signal</keyword>
<dbReference type="PROSITE" id="PS51257">
    <property type="entry name" value="PROKAR_LIPOPROTEIN"/>
    <property type="match status" value="1"/>
</dbReference>
<evidence type="ECO:0000313" key="3">
    <source>
        <dbReference type="Proteomes" id="UP000189981"/>
    </source>
</evidence>
<evidence type="ECO:0000256" key="1">
    <source>
        <dbReference type="SAM" id="SignalP"/>
    </source>
</evidence>
<reference evidence="3" key="1">
    <citation type="submission" date="2017-02" db="EMBL/GenBank/DDBJ databases">
        <authorList>
            <person name="Varghese N."/>
            <person name="Submissions S."/>
        </authorList>
    </citation>
    <scope>NUCLEOTIDE SEQUENCE [LARGE SCALE GENOMIC DNA]</scope>
    <source>
        <strain evidence="3">DSM 22385</strain>
    </source>
</reference>
<evidence type="ECO:0008006" key="4">
    <source>
        <dbReference type="Google" id="ProtNLM"/>
    </source>
</evidence>
<protein>
    <recommendedName>
        <fullName evidence="4">Lipoprotein</fullName>
    </recommendedName>
</protein>
<dbReference type="RefSeq" id="WP_079702665.1">
    <property type="nucleotide sequence ID" value="NZ_FUYR01000002.1"/>
</dbReference>
<gene>
    <name evidence="2" type="ORF">SAMN05661099_2136</name>
</gene>